<gene>
    <name evidence="3" type="ORF">RQC66_43345</name>
</gene>
<dbReference type="EMBL" id="JAVTLL010000054">
    <property type="protein sequence ID" value="MDT7847568.1"/>
    <property type="molecule type" value="Genomic_DNA"/>
</dbReference>
<feature type="compositionally biased region" description="Basic and acidic residues" evidence="1">
    <location>
        <begin position="88"/>
        <end position="97"/>
    </location>
</feature>
<sequence length="111" mass="12255">MDEELRQMALEVLEDIAHWSLRSSGWERVGRGLADMERTLRAADVTGFRRAVADVEMAGPHRISGVEEASSLPVPEVYRERVNELIHDLQAPREERPSAGAVNGGGPGQHD</sequence>
<feature type="region of interest" description="Disordered" evidence="1">
    <location>
        <begin position="88"/>
        <end position="111"/>
    </location>
</feature>
<proteinExistence type="predicted"/>
<evidence type="ECO:0000259" key="2">
    <source>
        <dbReference type="Pfam" id="PF20271"/>
    </source>
</evidence>
<keyword evidence="4" id="KW-1185">Reference proteome</keyword>
<comment type="caution">
    <text evidence="3">The sequence shown here is derived from an EMBL/GenBank/DDBJ whole genome shotgun (WGS) entry which is preliminary data.</text>
</comment>
<accession>A0ABU3M887</accession>
<dbReference type="Proteomes" id="UP001257948">
    <property type="component" value="Unassembled WGS sequence"/>
</dbReference>
<protein>
    <recommendedName>
        <fullName evidence="2">CATRA-Associated Small Protein domain-containing protein</fullName>
    </recommendedName>
</protein>
<dbReference type="InterPro" id="IPR046924">
    <property type="entry name" value="CATASP"/>
</dbReference>
<evidence type="ECO:0000313" key="3">
    <source>
        <dbReference type="EMBL" id="MDT7847568.1"/>
    </source>
</evidence>
<dbReference type="Pfam" id="PF20271">
    <property type="entry name" value="CATASP"/>
    <property type="match status" value="1"/>
</dbReference>
<dbReference type="RefSeq" id="WP_314207751.1">
    <property type="nucleotide sequence ID" value="NZ_JAVTLL010000054.1"/>
</dbReference>
<reference evidence="4" key="1">
    <citation type="submission" date="2023-07" db="EMBL/GenBank/DDBJ databases">
        <title>Draft genome sequence of the endophytic actinobacterium Streptomyces justiciae WPN32, a potential antibiotic producer.</title>
        <authorList>
            <person name="Yasawong M."/>
            <person name="Pana W."/>
            <person name="Ganta P."/>
            <person name="Santapan N."/>
            <person name="Songngamsuk T."/>
            <person name="Phatcharaharikarn M."/>
            <person name="Kerdtoob S."/>
            <person name="Nantapong N."/>
        </authorList>
    </citation>
    <scope>NUCLEOTIDE SEQUENCE [LARGE SCALE GENOMIC DNA]</scope>
    <source>
        <strain evidence="4">WPN32</strain>
    </source>
</reference>
<organism evidence="3 4">
    <name type="scientific">Streptomyces justiciae</name>
    <dbReference type="NCBI Taxonomy" id="2780140"/>
    <lineage>
        <taxon>Bacteria</taxon>
        <taxon>Bacillati</taxon>
        <taxon>Actinomycetota</taxon>
        <taxon>Actinomycetes</taxon>
        <taxon>Kitasatosporales</taxon>
        <taxon>Streptomycetaceae</taxon>
        <taxon>Streptomyces</taxon>
    </lineage>
</organism>
<feature type="domain" description="CATRA-Associated Small Protein" evidence="2">
    <location>
        <begin position="9"/>
        <end position="92"/>
    </location>
</feature>
<name>A0ABU3M887_9ACTN</name>
<feature type="compositionally biased region" description="Gly residues" evidence="1">
    <location>
        <begin position="102"/>
        <end position="111"/>
    </location>
</feature>
<evidence type="ECO:0000313" key="4">
    <source>
        <dbReference type="Proteomes" id="UP001257948"/>
    </source>
</evidence>
<evidence type="ECO:0000256" key="1">
    <source>
        <dbReference type="SAM" id="MobiDB-lite"/>
    </source>
</evidence>